<reference evidence="4" key="1">
    <citation type="journal article" date="2021" name="Int. J. Syst. Evol. Microbiol.">
        <title>Actinocatenispora comari sp. nov., an endophytic actinomycete isolated from aerial parts of Comarum salesowianum.</title>
        <authorList>
            <person name="Oyunbileg N."/>
            <person name="Iizaka Y."/>
            <person name="Hamada M."/>
            <person name="Davaapurev B.O."/>
            <person name="Fukumoto A."/>
            <person name="Tsetseg B."/>
            <person name="Kato F."/>
            <person name="Tamura T."/>
            <person name="Batkhuu J."/>
            <person name="Anzai Y."/>
        </authorList>
    </citation>
    <scope>NUCLEOTIDE SEQUENCE [LARGE SCALE GENOMIC DNA]</scope>
    <source>
        <strain evidence="4">NUM-2625</strain>
    </source>
</reference>
<dbReference type="InterPro" id="IPR002125">
    <property type="entry name" value="CMP_dCMP_dom"/>
</dbReference>
<feature type="compositionally biased region" description="Low complexity" evidence="1">
    <location>
        <begin position="245"/>
        <end position="260"/>
    </location>
</feature>
<dbReference type="GO" id="GO:0003824">
    <property type="term" value="F:catalytic activity"/>
    <property type="evidence" value="ECO:0007669"/>
    <property type="project" value="InterPro"/>
</dbReference>
<dbReference type="Proteomes" id="UP000614996">
    <property type="component" value="Unassembled WGS sequence"/>
</dbReference>
<comment type="caution">
    <text evidence="3">The sequence shown here is derived from an EMBL/GenBank/DDBJ whole genome shotgun (WGS) entry which is preliminary data.</text>
</comment>
<protein>
    <recommendedName>
        <fullName evidence="2">CMP/dCMP-type deaminase domain-containing protein</fullName>
    </recommendedName>
</protein>
<organism evidence="3 4">
    <name type="scientific">Actinocatenispora comari</name>
    <dbReference type="NCBI Taxonomy" id="2807577"/>
    <lineage>
        <taxon>Bacteria</taxon>
        <taxon>Bacillati</taxon>
        <taxon>Actinomycetota</taxon>
        <taxon>Actinomycetes</taxon>
        <taxon>Micromonosporales</taxon>
        <taxon>Micromonosporaceae</taxon>
        <taxon>Actinocatenispora</taxon>
    </lineage>
</organism>
<dbReference type="PROSITE" id="PS51747">
    <property type="entry name" value="CYT_DCMP_DEAMINASES_2"/>
    <property type="match status" value="1"/>
</dbReference>
<gene>
    <name evidence="3" type="ORF">NUM_51410</name>
</gene>
<feature type="region of interest" description="Disordered" evidence="1">
    <location>
        <begin position="218"/>
        <end position="260"/>
    </location>
</feature>
<evidence type="ECO:0000256" key="1">
    <source>
        <dbReference type="SAM" id="MobiDB-lite"/>
    </source>
</evidence>
<dbReference type="SUPFAM" id="SSF53927">
    <property type="entry name" value="Cytidine deaminase-like"/>
    <property type="match status" value="1"/>
</dbReference>
<sequence>MPDPIATRCLRLAWEGWCAGTLPVGAVVTDAAGTVVAAERGRMFGSAPGPGRLAGCAIAHAEINTLAQLPVAGQRPDHTLHVSLEPCLMCVGAAGMAALGRLRFLGADPYAGASRHYRRTPHLDELPLRVDGPVRGPAGALGSALHLAYYLRTQPDAPAVAVHRRVMPELFDLARRIVALDARQPDASAAGLFDLVTEHPACTEHPVGQLAGAEHLAGQHAGTEHPDGRHAVTGDPAGRLGGAGDPAAGEQPAGEEAGRR</sequence>
<dbReference type="AlphaFoldDB" id="A0A8J4EM19"/>
<dbReference type="RefSeq" id="WP_207127545.1">
    <property type="nucleotide sequence ID" value="NZ_BOPO01000110.1"/>
</dbReference>
<dbReference type="InterPro" id="IPR016193">
    <property type="entry name" value="Cytidine_deaminase-like"/>
</dbReference>
<name>A0A8J4EM19_9ACTN</name>
<evidence type="ECO:0000259" key="2">
    <source>
        <dbReference type="PROSITE" id="PS51747"/>
    </source>
</evidence>
<accession>A0A8J4EM19</accession>
<feature type="compositionally biased region" description="Basic and acidic residues" evidence="1">
    <location>
        <begin position="222"/>
        <end position="232"/>
    </location>
</feature>
<evidence type="ECO:0000313" key="4">
    <source>
        <dbReference type="Proteomes" id="UP000614996"/>
    </source>
</evidence>
<dbReference type="Gene3D" id="3.40.140.10">
    <property type="entry name" value="Cytidine Deaminase, domain 2"/>
    <property type="match status" value="1"/>
</dbReference>
<dbReference type="EMBL" id="BOPO01000110">
    <property type="protein sequence ID" value="GIL29887.1"/>
    <property type="molecule type" value="Genomic_DNA"/>
</dbReference>
<evidence type="ECO:0000313" key="3">
    <source>
        <dbReference type="EMBL" id="GIL29887.1"/>
    </source>
</evidence>
<feature type="domain" description="CMP/dCMP-type deaminase" evidence="2">
    <location>
        <begin position="1"/>
        <end position="117"/>
    </location>
</feature>
<proteinExistence type="predicted"/>
<dbReference type="Pfam" id="PF00383">
    <property type="entry name" value="dCMP_cyt_deam_1"/>
    <property type="match status" value="1"/>
</dbReference>
<keyword evidence="4" id="KW-1185">Reference proteome</keyword>